<dbReference type="GO" id="GO:0016831">
    <property type="term" value="F:carboxy-lyase activity"/>
    <property type="evidence" value="ECO:0007669"/>
    <property type="project" value="UniProtKB-KW"/>
</dbReference>
<dbReference type="InterPro" id="IPR032465">
    <property type="entry name" value="ACMSD"/>
</dbReference>
<reference evidence="4 5" key="1">
    <citation type="submission" date="2018-07" db="EMBL/GenBank/DDBJ databases">
        <title>The complete nuclear genome of the prasinophyte Chloropicon primus (CCMP1205).</title>
        <authorList>
            <person name="Pombert J.-F."/>
            <person name="Otis C."/>
            <person name="Turmel M."/>
            <person name="Lemieux C."/>
        </authorList>
    </citation>
    <scope>NUCLEOTIDE SEQUENCE [LARGE SCALE GENOMIC DNA]</scope>
    <source>
        <strain evidence="4 5">CCMP1205</strain>
    </source>
</reference>
<proteinExistence type="inferred from homology"/>
<dbReference type="OrthoDB" id="2135488at2759"/>
<accession>A0A5B8MSC2</accession>
<evidence type="ECO:0000256" key="1">
    <source>
        <dbReference type="ARBA" id="ARBA00023239"/>
    </source>
</evidence>
<dbReference type="EMBL" id="CP031043">
    <property type="protein sequence ID" value="QDZ23366.1"/>
    <property type="molecule type" value="Genomic_DNA"/>
</dbReference>
<keyword evidence="4" id="KW-0378">Hydrolase</keyword>
<gene>
    <name evidence="4" type="ORF">A3770_10p58840</name>
</gene>
<keyword evidence="2" id="KW-0210">Decarboxylase</keyword>
<sequence length="307" mass="34350">MRGSTRALGTRIDSHLHVWSPKEEAETFPYYGALIGSDAKANEPPMPGYAELLLEQMKSAGVSQAVIVQPGNHMFDHKYVSHVLQRYPKEFVGVLLANPAEGAGAGALELERLVREGYSGVRFNPYLWPEGEQMTNSVGRAMYEKAGQLGVPVSHMPFKGLLNHIDEIKTLADTFPSTKFIVDHYGFCKCDDLESDEWKALLDLAKYPQAYVKLSASFRVSRKPYPHVDVRKAIRNLIEAFGASRLMWGSDFPWITEEEGGYLGAWNIIQDGNEACGGQKLLSSEEEEWIYSKTACELFPKLNLNNN</sequence>
<organism evidence="4 5">
    <name type="scientific">Chloropicon primus</name>
    <dbReference type="NCBI Taxonomy" id="1764295"/>
    <lineage>
        <taxon>Eukaryota</taxon>
        <taxon>Viridiplantae</taxon>
        <taxon>Chlorophyta</taxon>
        <taxon>Chloropicophyceae</taxon>
        <taxon>Chloropicales</taxon>
        <taxon>Chloropicaceae</taxon>
        <taxon>Chloropicon</taxon>
    </lineage>
</organism>
<dbReference type="InterPro" id="IPR032466">
    <property type="entry name" value="Metal_Hydrolase"/>
</dbReference>
<dbReference type="Proteomes" id="UP000316726">
    <property type="component" value="Chromosome 10"/>
</dbReference>
<evidence type="ECO:0000256" key="2">
    <source>
        <dbReference type="RuleBase" id="RU366045"/>
    </source>
</evidence>
<evidence type="ECO:0000313" key="4">
    <source>
        <dbReference type="EMBL" id="QDZ23366.1"/>
    </source>
</evidence>
<dbReference type="InterPro" id="IPR006680">
    <property type="entry name" value="Amidohydro-rel"/>
</dbReference>
<dbReference type="AlphaFoldDB" id="A0A5B8MSC2"/>
<dbReference type="PANTHER" id="PTHR21240">
    <property type="entry name" value="2-AMINO-3-CARBOXYLMUCONATE-6-SEMIALDEHYDE DECARBOXYLASE"/>
    <property type="match status" value="1"/>
</dbReference>
<dbReference type="Gene3D" id="3.20.20.140">
    <property type="entry name" value="Metal-dependent hydrolases"/>
    <property type="match status" value="1"/>
</dbReference>
<keyword evidence="1 2" id="KW-0456">Lyase</keyword>
<feature type="domain" description="Amidohydrolase-related" evidence="3">
    <location>
        <begin position="12"/>
        <end position="300"/>
    </location>
</feature>
<protein>
    <submittedName>
        <fullName evidence="4">Catalytic hydrolase</fullName>
    </submittedName>
</protein>
<dbReference type="STRING" id="1764295.A0A5B8MSC2"/>
<dbReference type="SUPFAM" id="SSF51556">
    <property type="entry name" value="Metallo-dependent hydrolases"/>
    <property type="match status" value="1"/>
</dbReference>
<dbReference type="PANTHER" id="PTHR21240:SF19">
    <property type="entry name" value="CATALYTIC_ HYDROLASE"/>
    <property type="match status" value="1"/>
</dbReference>
<dbReference type="Pfam" id="PF04909">
    <property type="entry name" value="Amidohydro_2"/>
    <property type="match status" value="1"/>
</dbReference>
<name>A0A5B8MSC2_9CHLO</name>
<evidence type="ECO:0000313" key="5">
    <source>
        <dbReference type="Proteomes" id="UP000316726"/>
    </source>
</evidence>
<evidence type="ECO:0000259" key="3">
    <source>
        <dbReference type="Pfam" id="PF04909"/>
    </source>
</evidence>
<comment type="similarity">
    <text evidence="2">Belongs to the metallo-dependent hydrolases superfamily.</text>
</comment>
<keyword evidence="5" id="KW-1185">Reference proteome</keyword>
<dbReference type="GO" id="GO:0016787">
    <property type="term" value="F:hydrolase activity"/>
    <property type="evidence" value="ECO:0007669"/>
    <property type="project" value="UniProtKB-KW"/>
</dbReference>